<comment type="caution">
    <text evidence="2">The sequence shown here is derived from an EMBL/GenBank/DDBJ whole genome shotgun (WGS) entry which is preliminary data.</text>
</comment>
<protein>
    <submittedName>
        <fullName evidence="2">Uncharacterized protein</fullName>
    </submittedName>
</protein>
<reference evidence="2" key="1">
    <citation type="journal article" date="2022" name="IScience">
        <title>Evolution of zygomycete secretomes and the origins of terrestrial fungal ecologies.</title>
        <authorList>
            <person name="Chang Y."/>
            <person name="Wang Y."/>
            <person name="Mondo S."/>
            <person name="Ahrendt S."/>
            <person name="Andreopoulos W."/>
            <person name="Barry K."/>
            <person name="Beard J."/>
            <person name="Benny G.L."/>
            <person name="Blankenship S."/>
            <person name="Bonito G."/>
            <person name="Cuomo C."/>
            <person name="Desiro A."/>
            <person name="Gervers K.A."/>
            <person name="Hundley H."/>
            <person name="Kuo A."/>
            <person name="LaButti K."/>
            <person name="Lang B.F."/>
            <person name="Lipzen A."/>
            <person name="O'Donnell K."/>
            <person name="Pangilinan J."/>
            <person name="Reynolds N."/>
            <person name="Sandor L."/>
            <person name="Smith M.E."/>
            <person name="Tsang A."/>
            <person name="Grigoriev I.V."/>
            <person name="Stajich J.E."/>
            <person name="Spatafora J.W."/>
        </authorList>
    </citation>
    <scope>NUCLEOTIDE SEQUENCE</scope>
    <source>
        <strain evidence="2">RSA 2281</strain>
    </source>
</reference>
<evidence type="ECO:0000313" key="3">
    <source>
        <dbReference type="Proteomes" id="UP001209540"/>
    </source>
</evidence>
<evidence type="ECO:0000256" key="1">
    <source>
        <dbReference type="SAM" id="MobiDB-lite"/>
    </source>
</evidence>
<dbReference type="Pfam" id="PF15925">
    <property type="entry name" value="SOSSC"/>
    <property type="match status" value="1"/>
</dbReference>
<sequence length="112" mass="12736">MNPQRQNSWAPLKKNLNKRVPNTRPLPTQGSYGPISTHEANNSNSNSGNTQPPPDEIMRKHSEEFNTRKAMKATMLQANTTSYGFYIPKPTKYDNLIIPTIPRAQQQSQQQQ</sequence>
<name>A0AAD5K1J4_9FUNG</name>
<dbReference type="Proteomes" id="UP001209540">
    <property type="component" value="Unassembled WGS sequence"/>
</dbReference>
<evidence type="ECO:0000313" key="2">
    <source>
        <dbReference type="EMBL" id="KAI9246888.1"/>
    </source>
</evidence>
<proteinExistence type="predicted"/>
<feature type="region of interest" description="Disordered" evidence="1">
    <location>
        <begin position="1"/>
        <end position="64"/>
    </location>
</feature>
<gene>
    <name evidence="2" type="ORF">BDA99DRAFT_576437</name>
</gene>
<dbReference type="GO" id="GO:0006281">
    <property type="term" value="P:DNA repair"/>
    <property type="evidence" value="ECO:0007669"/>
    <property type="project" value="InterPro"/>
</dbReference>
<accession>A0AAD5K1J4</accession>
<organism evidence="2 3">
    <name type="scientific">Phascolomyces articulosus</name>
    <dbReference type="NCBI Taxonomy" id="60185"/>
    <lineage>
        <taxon>Eukaryota</taxon>
        <taxon>Fungi</taxon>
        <taxon>Fungi incertae sedis</taxon>
        <taxon>Mucoromycota</taxon>
        <taxon>Mucoromycotina</taxon>
        <taxon>Mucoromycetes</taxon>
        <taxon>Mucorales</taxon>
        <taxon>Lichtheimiaceae</taxon>
        <taxon>Phascolomyces</taxon>
    </lineage>
</organism>
<keyword evidence="3" id="KW-1185">Reference proteome</keyword>
<dbReference type="InterPro" id="IPR031821">
    <property type="entry name" value="SOSSC"/>
</dbReference>
<dbReference type="AlphaFoldDB" id="A0AAD5K1J4"/>
<dbReference type="EMBL" id="JAIXMP010000044">
    <property type="protein sequence ID" value="KAI9246888.1"/>
    <property type="molecule type" value="Genomic_DNA"/>
</dbReference>
<reference evidence="2" key="2">
    <citation type="submission" date="2023-02" db="EMBL/GenBank/DDBJ databases">
        <authorList>
            <consortium name="DOE Joint Genome Institute"/>
            <person name="Mondo S.J."/>
            <person name="Chang Y."/>
            <person name="Wang Y."/>
            <person name="Ahrendt S."/>
            <person name="Andreopoulos W."/>
            <person name="Barry K."/>
            <person name="Beard J."/>
            <person name="Benny G.L."/>
            <person name="Blankenship S."/>
            <person name="Bonito G."/>
            <person name="Cuomo C."/>
            <person name="Desiro A."/>
            <person name="Gervers K.A."/>
            <person name="Hundley H."/>
            <person name="Kuo A."/>
            <person name="LaButti K."/>
            <person name="Lang B.F."/>
            <person name="Lipzen A."/>
            <person name="O'Donnell K."/>
            <person name="Pangilinan J."/>
            <person name="Reynolds N."/>
            <person name="Sandor L."/>
            <person name="Smith M.W."/>
            <person name="Tsang A."/>
            <person name="Grigoriev I.V."/>
            <person name="Stajich J.E."/>
            <person name="Spatafora J.W."/>
        </authorList>
    </citation>
    <scope>NUCLEOTIDE SEQUENCE</scope>
    <source>
        <strain evidence="2">RSA 2281</strain>
    </source>
</reference>
<dbReference type="GO" id="GO:0070876">
    <property type="term" value="C:SOSS complex"/>
    <property type="evidence" value="ECO:0007669"/>
    <property type="project" value="InterPro"/>
</dbReference>
<feature type="compositionally biased region" description="Polar residues" evidence="1">
    <location>
        <begin position="38"/>
        <end position="50"/>
    </location>
</feature>